<dbReference type="Gramene" id="EFJ15097">
    <property type="protein sequence ID" value="EFJ15097"/>
    <property type="gene ID" value="SELMODRAFT_423282"/>
</dbReference>
<gene>
    <name evidence="10" type="ORF">SELMODRAFT_423282</name>
</gene>
<dbReference type="Pfam" id="PF01094">
    <property type="entry name" value="ANF_receptor"/>
    <property type="match status" value="1"/>
</dbReference>
<evidence type="ECO:0000259" key="9">
    <source>
        <dbReference type="Pfam" id="PF01094"/>
    </source>
</evidence>
<dbReference type="GO" id="GO:0016020">
    <property type="term" value="C:membrane"/>
    <property type="evidence" value="ECO:0007669"/>
    <property type="project" value="UniProtKB-SubCell"/>
</dbReference>
<feature type="signal peptide" evidence="8">
    <location>
        <begin position="1"/>
        <end position="23"/>
    </location>
</feature>
<dbReference type="InterPro" id="IPR001828">
    <property type="entry name" value="ANF_lig-bd_rcpt"/>
</dbReference>
<dbReference type="InterPro" id="IPR051010">
    <property type="entry name" value="BCAA_transport"/>
</dbReference>
<dbReference type="InterPro" id="IPR000337">
    <property type="entry name" value="GPCR_3"/>
</dbReference>
<evidence type="ECO:0000256" key="4">
    <source>
        <dbReference type="ARBA" id="ARBA00023136"/>
    </source>
</evidence>
<evidence type="ECO:0000256" key="3">
    <source>
        <dbReference type="ARBA" id="ARBA00022989"/>
    </source>
</evidence>
<proteinExistence type="predicted"/>
<keyword evidence="2 7" id="KW-0812">Transmembrane</keyword>
<protein>
    <recommendedName>
        <fullName evidence="9">Receptor ligand binding region domain-containing protein</fullName>
    </recommendedName>
</protein>
<name>D8SL60_SELML</name>
<sequence>MRPQAFLLLLMAMAAAAFSGASSAKTLHIGFLSSEPDWAIPESLSLEWSSSSLRPSETNRQSAFQVAVQVLNSEARDSALRLEGVWERCGCDWTSAQNAAARLVEESRSKGGPGALLGVVGPACSQAAAAAAKVLQEHQIPLVSFAATAARLSNRDLYPNLFRTVYSDDHQASSIAAMVNQLQATNVTIVYTNDAYSLPLAQQIRSLCDGNVFRMELLEMGVNATLNSRQIDGMFNAIEPYTFLVLALQPSVATQMWELVLKLPEQGKASYPWWYLGSDGVTAVDITQEGGDPSDELVCQKFYEHWSERQQEYPGFASNRSTSYVPYLIDAVTSLFEAANQASSQGIAAVNASSVLAALRSGRAHKGCTGSVEFDPDTGSRLVTSSATVYELVSYAGSTWQAWRSSTRVCLIASLVPVTRPGTFPANSSAAEVYYVGGEDKGRKSSKVNAALVAAILVLCTAFIVVSVTLVCYHKLRHNSPLTFFRMQH</sequence>
<evidence type="ECO:0000256" key="8">
    <source>
        <dbReference type="SAM" id="SignalP"/>
    </source>
</evidence>
<evidence type="ECO:0000256" key="7">
    <source>
        <dbReference type="SAM" id="Phobius"/>
    </source>
</evidence>
<evidence type="ECO:0000256" key="5">
    <source>
        <dbReference type="ARBA" id="ARBA00023170"/>
    </source>
</evidence>
<accession>D8SL60</accession>
<evidence type="ECO:0000313" key="10">
    <source>
        <dbReference type="EMBL" id="EFJ15097.1"/>
    </source>
</evidence>
<evidence type="ECO:0000256" key="6">
    <source>
        <dbReference type="ARBA" id="ARBA00023180"/>
    </source>
</evidence>
<organism evidence="11">
    <name type="scientific">Selaginella moellendorffii</name>
    <name type="common">Spikemoss</name>
    <dbReference type="NCBI Taxonomy" id="88036"/>
    <lineage>
        <taxon>Eukaryota</taxon>
        <taxon>Viridiplantae</taxon>
        <taxon>Streptophyta</taxon>
        <taxon>Embryophyta</taxon>
        <taxon>Tracheophyta</taxon>
        <taxon>Lycopodiopsida</taxon>
        <taxon>Selaginellales</taxon>
        <taxon>Selaginellaceae</taxon>
        <taxon>Selaginella</taxon>
    </lineage>
</organism>
<dbReference type="PANTHER" id="PTHR30483:SF6">
    <property type="entry name" value="PERIPLASMIC BINDING PROTEIN OF ABC TRANSPORTER FOR NATURAL AMINO ACIDS"/>
    <property type="match status" value="1"/>
</dbReference>
<evidence type="ECO:0000313" key="11">
    <source>
        <dbReference type="Proteomes" id="UP000001514"/>
    </source>
</evidence>
<dbReference type="Proteomes" id="UP000001514">
    <property type="component" value="Unassembled WGS sequence"/>
</dbReference>
<dbReference type="AlphaFoldDB" id="D8SL60"/>
<keyword evidence="3 7" id="KW-1133">Transmembrane helix</keyword>
<dbReference type="PRINTS" id="PR00248">
    <property type="entry name" value="GPCRMGR"/>
</dbReference>
<dbReference type="Gene3D" id="3.40.50.2300">
    <property type="match status" value="1"/>
</dbReference>
<feature type="chain" id="PRO_5003122816" description="Receptor ligand binding region domain-containing protein" evidence="8">
    <location>
        <begin position="24"/>
        <end position="489"/>
    </location>
</feature>
<dbReference type="OMA" id="TYYLGFL"/>
<dbReference type="KEGG" id="smo:SELMODRAFT_423282"/>
<dbReference type="HOGENOM" id="CLU_555976_0_0_1"/>
<dbReference type="GO" id="GO:0004930">
    <property type="term" value="F:G protein-coupled receptor activity"/>
    <property type="evidence" value="ECO:0007669"/>
    <property type="project" value="InterPro"/>
</dbReference>
<keyword evidence="6" id="KW-0325">Glycoprotein</keyword>
<reference evidence="10 11" key="1">
    <citation type="journal article" date="2011" name="Science">
        <title>The Selaginella genome identifies genetic changes associated with the evolution of vascular plants.</title>
        <authorList>
            <person name="Banks J.A."/>
            <person name="Nishiyama T."/>
            <person name="Hasebe M."/>
            <person name="Bowman J.L."/>
            <person name="Gribskov M."/>
            <person name="dePamphilis C."/>
            <person name="Albert V.A."/>
            <person name="Aono N."/>
            <person name="Aoyama T."/>
            <person name="Ambrose B.A."/>
            <person name="Ashton N.W."/>
            <person name="Axtell M.J."/>
            <person name="Barker E."/>
            <person name="Barker M.S."/>
            <person name="Bennetzen J.L."/>
            <person name="Bonawitz N.D."/>
            <person name="Chapple C."/>
            <person name="Cheng C."/>
            <person name="Correa L.G."/>
            <person name="Dacre M."/>
            <person name="DeBarry J."/>
            <person name="Dreyer I."/>
            <person name="Elias M."/>
            <person name="Engstrom E.M."/>
            <person name="Estelle M."/>
            <person name="Feng L."/>
            <person name="Finet C."/>
            <person name="Floyd S.K."/>
            <person name="Frommer W.B."/>
            <person name="Fujita T."/>
            <person name="Gramzow L."/>
            <person name="Gutensohn M."/>
            <person name="Harholt J."/>
            <person name="Hattori M."/>
            <person name="Heyl A."/>
            <person name="Hirai T."/>
            <person name="Hiwatashi Y."/>
            <person name="Ishikawa M."/>
            <person name="Iwata M."/>
            <person name="Karol K.G."/>
            <person name="Koehler B."/>
            <person name="Kolukisaoglu U."/>
            <person name="Kubo M."/>
            <person name="Kurata T."/>
            <person name="Lalonde S."/>
            <person name="Li K."/>
            <person name="Li Y."/>
            <person name="Litt A."/>
            <person name="Lyons E."/>
            <person name="Manning G."/>
            <person name="Maruyama T."/>
            <person name="Michael T.P."/>
            <person name="Mikami K."/>
            <person name="Miyazaki S."/>
            <person name="Morinaga S."/>
            <person name="Murata T."/>
            <person name="Mueller-Roeber B."/>
            <person name="Nelson D.R."/>
            <person name="Obara M."/>
            <person name="Oguri Y."/>
            <person name="Olmstead R.G."/>
            <person name="Onodera N."/>
            <person name="Petersen B.L."/>
            <person name="Pils B."/>
            <person name="Prigge M."/>
            <person name="Rensing S.A."/>
            <person name="Riano-Pachon D.M."/>
            <person name="Roberts A.W."/>
            <person name="Sato Y."/>
            <person name="Scheller H.V."/>
            <person name="Schulz B."/>
            <person name="Schulz C."/>
            <person name="Shakirov E.V."/>
            <person name="Shibagaki N."/>
            <person name="Shinohara N."/>
            <person name="Shippen D.E."/>
            <person name="Soerensen I."/>
            <person name="Sotooka R."/>
            <person name="Sugimoto N."/>
            <person name="Sugita M."/>
            <person name="Sumikawa N."/>
            <person name="Tanurdzic M."/>
            <person name="Theissen G."/>
            <person name="Ulvskov P."/>
            <person name="Wakazuki S."/>
            <person name="Weng J.K."/>
            <person name="Willats W.W."/>
            <person name="Wipf D."/>
            <person name="Wolf P.G."/>
            <person name="Yang L."/>
            <person name="Zimmer A.D."/>
            <person name="Zhu Q."/>
            <person name="Mitros T."/>
            <person name="Hellsten U."/>
            <person name="Loque D."/>
            <person name="Otillar R."/>
            <person name="Salamov A."/>
            <person name="Schmutz J."/>
            <person name="Shapiro H."/>
            <person name="Lindquist E."/>
            <person name="Lucas S."/>
            <person name="Rokhsar D."/>
            <person name="Grigoriev I.V."/>
        </authorList>
    </citation>
    <scope>NUCLEOTIDE SEQUENCE [LARGE SCALE GENOMIC DNA]</scope>
</reference>
<keyword evidence="11" id="KW-1185">Reference proteome</keyword>
<evidence type="ECO:0000256" key="1">
    <source>
        <dbReference type="ARBA" id="ARBA00004141"/>
    </source>
</evidence>
<dbReference type="eggNOG" id="KOG1052">
    <property type="taxonomic scope" value="Eukaryota"/>
</dbReference>
<keyword evidence="8" id="KW-0732">Signal</keyword>
<dbReference type="STRING" id="88036.D8SL60"/>
<dbReference type="EMBL" id="GL377625">
    <property type="protein sequence ID" value="EFJ15097.1"/>
    <property type="molecule type" value="Genomic_DNA"/>
</dbReference>
<dbReference type="PANTHER" id="PTHR30483">
    <property type="entry name" value="LEUCINE-SPECIFIC-BINDING PROTEIN"/>
    <property type="match status" value="1"/>
</dbReference>
<dbReference type="SUPFAM" id="SSF53822">
    <property type="entry name" value="Periplasmic binding protein-like I"/>
    <property type="match status" value="1"/>
</dbReference>
<keyword evidence="4 7" id="KW-0472">Membrane</keyword>
<comment type="subcellular location">
    <subcellularLocation>
        <location evidence="1">Membrane</location>
        <topology evidence="1">Multi-pass membrane protein</topology>
    </subcellularLocation>
</comment>
<feature type="domain" description="Receptor ligand binding region" evidence="9">
    <location>
        <begin position="60"/>
        <end position="377"/>
    </location>
</feature>
<feature type="transmembrane region" description="Helical" evidence="7">
    <location>
        <begin position="450"/>
        <end position="473"/>
    </location>
</feature>
<dbReference type="InterPro" id="IPR028082">
    <property type="entry name" value="Peripla_BP_I"/>
</dbReference>
<evidence type="ECO:0000256" key="2">
    <source>
        <dbReference type="ARBA" id="ARBA00022692"/>
    </source>
</evidence>
<dbReference type="InParanoid" id="D8SL60"/>
<keyword evidence="5" id="KW-0675">Receptor</keyword>